<feature type="compositionally biased region" description="Basic and acidic residues" evidence="1">
    <location>
        <begin position="191"/>
        <end position="204"/>
    </location>
</feature>
<feature type="compositionally biased region" description="Basic residues" evidence="1">
    <location>
        <begin position="13"/>
        <end position="28"/>
    </location>
</feature>
<proteinExistence type="predicted"/>
<feature type="compositionally biased region" description="Basic residues" evidence="1">
    <location>
        <begin position="56"/>
        <end position="71"/>
    </location>
</feature>
<feature type="compositionally biased region" description="Basic and acidic residues" evidence="1">
    <location>
        <begin position="72"/>
        <end position="81"/>
    </location>
</feature>
<dbReference type="STRING" id="670052.PA27867_1191"/>
<dbReference type="EMBL" id="CP016282">
    <property type="protein sequence ID" value="ANP72157.1"/>
    <property type="molecule type" value="Genomic_DNA"/>
</dbReference>
<gene>
    <name evidence="2" type="ORF">PA27867_1191</name>
</gene>
<evidence type="ECO:0000256" key="1">
    <source>
        <dbReference type="SAM" id="MobiDB-lite"/>
    </source>
</evidence>
<keyword evidence="3" id="KW-1185">Reference proteome</keyword>
<accession>A0A1B1BHT0</accession>
<dbReference type="AlphaFoldDB" id="A0A1B1BHT0"/>
<protein>
    <submittedName>
        <fullName evidence="2">Uncharacterized protein</fullName>
    </submittedName>
</protein>
<feature type="compositionally biased region" description="Basic and acidic residues" evidence="1">
    <location>
        <begin position="152"/>
        <end position="164"/>
    </location>
</feature>
<organism evidence="2 3">
    <name type="scientific">Cryobacterium arcticum</name>
    <dbReference type="NCBI Taxonomy" id="670052"/>
    <lineage>
        <taxon>Bacteria</taxon>
        <taxon>Bacillati</taxon>
        <taxon>Actinomycetota</taxon>
        <taxon>Actinomycetes</taxon>
        <taxon>Micrococcales</taxon>
        <taxon>Microbacteriaceae</taxon>
        <taxon>Cryobacterium</taxon>
    </lineage>
</organism>
<feature type="compositionally biased region" description="Basic and acidic residues" evidence="1">
    <location>
        <begin position="45"/>
        <end position="55"/>
    </location>
</feature>
<feature type="region of interest" description="Disordered" evidence="1">
    <location>
        <begin position="1"/>
        <end position="230"/>
    </location>
</feature>
<dbReference type="Proteomes" id="UP000092582">
    <property type="component" value="Chromosome 1"/>
</dbReference>
<reference evidence="2 3" key="1">
    <citation type="submission" date="2016-06" db="EMBL/GenBank/DDBJ databases">
        <title>Genome sequencing of Cryobacterium arcticum PAMC 27867.</title>
        <authorList>
            <person name="Lee J."/>
            <person name="Kim O.-S."/>
        </authorList>
    </citation>
    <scope>NUCLEOTIDE SEQUENCE [LARGE SCALE GENOMIC DNA]</scope>
    <source>
        <strain evidence="2 3">PAMC 27867</strain>
    </source>
</reference>
<dbReference type="KEGG" id="cart:PA27867_1191"/>
<evidence type="ECO:0000313" key="3">
    <source>
        <dbReference type="Proteomes" id="UP000092582"/>
    </source>
</evidence>
<evidence type="ECO:0000313" key="2">
    <source>
        <dbReference type="EMBL" id="ANP72157.1"/>
    </source>
</evidence>
<name>A0A1B1BHT0_9MICO</name>
<sequence>MATPRGVAILRLTPHRSPPHRSPPRHSPPRPCPGFRTPRRSSLSRPRDPTSEPHHTRPGPRSRQARPPRRVRPTDIRDRVPDSAPYVGRACRDPASRPPNRTTPVPDPGLDKLDQRSYASRRSSHRVSTSSTTEAGASRRSSHQVSTSSTNDRMRSTDIRDLVRMPHHTVVEPVETPRADLRTAPHPSRHPGLDKLDQRSDAFRRHPRPVRKAPERARSWGLADRSRGRR</sequence>